<dbReference type="GO" id="GO:0009295">
    <property type="term" value="C:nucleoid"/>
    <property type="evidence" value="ECO:0007669"/>
    <property type="project" value="TreeGrafter"/>
</dbReference>
<evidence type="ECO:0000313" key="6">
    <source>
        <dbReference type="Proteomes" id="UP000315369"/>
    </source>
</evidence>
<dbReference type="PIRSF" id="PIRSF002070">
    <property type="entry name" value="SSB"/>
    <property type="match status" value="1"/>
</dbReference>
<dbReference type="PANTHER" id="PTHR10302:SF27">
    <property type="entry name" value="SINGLE-STRANDED DNA-BINDING PROTEIN"/>
    <property type="match status" value="1"/>
</dbReference>
<evidence type="ECO:0000256" key="1">
    <source>
        <dbReference type="ARBA" id="ARBA00023125"/>
    </source>
</evidence>
<comment type="caution">
    <text evidence="5">The sequence shown here is derived from an EMBL/GenBank/DDBJ whole genome shotgun (WGS) entry which is preliminary data.</text>
</comment>
<keyword evidence="2" id="KW-0233">DNA recombination</keyword>
<evidence type="ECO:0000256" key="2">
    <source>
        <dbReference type="HAMAP-Rule" id="MF_00984"/>
    </source>
</evidence>
<protein>
    <recommendedName>
        <fullName evidence="2 3">Single-stranded DNA-binding protein</fullName>
        <shortName evidence="2">SSB</shortName>
    </recommendedName>
</protein>
<comment type="subunit">
    <text evidence="2">Homotetramer.</text>
</comment>
<evidence type="ECO:0000313" key="5">
    <source>
        <dbReference type="EMBL" id="TQF08919.1"/>
    </source>
</evidence>
<dbReference type="GO" id="GO:0006281">
    <property type="term" value="P:DNA repair"/>
    <property type="evidence" value="ECO:0007669"/>
    <property type="project" value="UniProtKB-UniRule"/>
</dbReference>
<evidence type="ECO:0000256" key="4">
    <source>
        <dbReference type="SAM" id="MobiDB-lite"/>
    </source>
</evidence>
<dbReference type="GO" id="GO:0006260">
    <property type="term" value="P:DNA replication"/>
    <property type="evidence" value="ECO:0007669"/>
    <property type="project" value="UniProtKB-UniRule"/>
</dbReference>
<dbReference type="OrthoDB" id="9809878at2"/>
<comment type="function">
    <text evidence="2">Plays an important role in DNA replication, recombination and repair. Binds to ssDNA and to an array of partner proteins to recruit them to their sites of action during DNA metabolism.</text>
</comment>
<dbReference type="Pfam" id="PF00436">
    <property type="entry name" value="SSB"/>
    <property type="match status" value="1"/>
</dbReference>
<evidence type="ECO:0000256" key="3">
    <source>
        <dbReference type="PIRNR" id="PIRNR002070"/>
    </source>
</evidence>
<dbReference type="NCBIfam" id="TIGR00621">
    <property type="entry name" value="ssb"/>
    <property type="match status" value="1"/>
</dbReference>
<dbReference type="Proteomes" id="UP000315369">
    <property type="component" value="Unassembled WGS sequence"/>
</dbReference>
<dbReference type="GO" id="GO:0006310">
    <property type="term" value="P:DNA recombination"/>
    <property type="evidence" value="ECO:0007669"/>
    <property type="project" value="UniProtKB-UniRule"/>
</dbReference>
<organism evidence="5 6">
    <name type="scientific">Myxococcus llanfairpwllgwyngyllgogerychwyrndrobwllllantysiliogogogochensis</name>
    <dbReference type="NCBI Taxonomy" id="2590453"/>
    <lineage>
        <taxon>Bacteria</taxon>
        <taxon>Pseudomonadati</taxon>
        <taxon>Myxococcota</taxon>
        <taxon>Myxococcia</taxon>
        <taxon>Myxococcales</taxon>
        <taxon>Cystobacterineae</taxon>
        <taxon>Myxococcaceae</taxon>
        <taxon>Myxococcus</taxon>
    </lineage>
</organism>
<feature type="short sequence motif" description="Important for interaction with partner proteins" evidence="2">
    <location>
        <begin position="143"/>
        <end position="148"/>
    </location>
</feature>
<dbReference type="CDD" id="cd04496">
    <property type="entry name" value="SSB_OBF"/>
    <property type="match status" value="1"/>
</dbReference>
<feature type="compositionally biased region" description="Basic and acidic residues" evidence="4">
    <location>
        <begin position="114"/>
        <end position="128"/>
    </location>
</feature>
<dbReference type="InterPro" id="IPR012340">
    <property type="entry name" value="NA-bd_OB-fold"/>
</dbReference>
<reference evidence="5 6" key="1">
    <citation type="submission" date="2019-06" db="EMBL/GenBank/DDBJ databases">
        <authorList>
            <person name="Livingstone P."/>
            <person name="Whitworth D."/>
        </authorList>
    </citation>
    <scope>NUCLEOTIDE SEQUENCE [LARGE SCALE GENOMIC DNA]</scope>
    <source>
        <strain evidence="5 6">AM401</strain>
    </source>
</reference>
<dbReference type="Gene3D" id="2.40.50.140">
    <property type="entry name" value="Nucleic acid-binding proteins"/>
    <property type="match status" value="1"/>
</dbReference>
<keyword evidence="6" id="KW-1185">Reference proteome</keyword>
<dbReference type="AlphaFoldDB" id="A0A540WIT4"/>
<dbReference type="SUPFAM" id="SSF50249">
    <property type="entry name" value="Nucleic acid-binding proteins"/>
    <property type="match status" value="1"/>
</dbReference>
<keyword evidence="2" id="KW-0235">DNA replication</keyword>
<dbReference type="PROSITE" id="PS50935">
    <property type="entry name" value="SSB"/>
    <property type="match status" value="1"/>
</dbReference>
<proteinExistence type="inferred from homology"/>
<dbReference type="InterPro" id="IPR000424">
    <property type="entry name" value="Primosome_PriB/ssb"/>
</dbReference>
<sequence>MTAGVNKVILIGNLGADPEVRFTASDGQAVANFRIATSESWTDKQGVKQERTEWHRIVVWGKLAELCGEYLKKGRQCYVEGRLQTREWTDKENRKNYTTEVVAKAVTFLGGGRDAAHRSAEPGPESHENQPPPMNDGMATGSDEDIPF</sequence>
<dbReference type="GO" id="GO:0003697">
    <property type="term" value="F:single-stranded DNA binding"/>
    <property type="evidence" value="ECO:0007669"/>
    <property type="project" value="UniProtKB-UniRule"/>
</dbReference>
<keyword evidence="2" id="KW-0227">DNA damage</keyword>
<name>A0A540WIT4_9BACT</name>
<dbReference type="RefSeq" id="WP_141649218.1">
    <property type="nucleotide sequence ID" value="NZ_VIFM01000422.1"/>
</dbReference>
<feature type="region of interest" description="Disordered" evidence="4">
    <location>
        <begin position="112"/>
        <end position="148"/>
    </location>
</feature>
<dbReference type="PANTHER" id="PTHR10302">
    <property type="entry name" value="SINGLE-STRANDED DNA-BINDING PROTEIN"/>
    <property type="match status" value="1"/>
</dbReference>
<dbReference type="EMBL" id="VIFM01000422">
    <property type="protein sequence ID" value="TQF08919.1"/>
    <property type="molecule type" value="Genomic_DNA"/>
</dbReference>
<gene>
    <name evidence="5" type="ORF">FJV41_47380</name>
</gene>
<dbReference type="HAMAP" id="MF_00984">
    <property type="entry name" value="SSB"/>
    <property type="match status" value="1"/>
</dbReference>
<accession>A0A540WIT4</accession>
<dbReference type="InterPro" id="IPR011344">
    <property type="entry name" value="ssDNA-bd"/>
</dbReference>
<comment type="caution">
    <text evidence="2">Lacks conserved residue(s) required for the propagation of feature annotation.</text>
</comment>
<keyword evidence="1 2" id="KW-0238">DNA-binding</keyword>
<keyword evidence="2" id="KW-0234">DNA repair</keyword>